<keyword evidence="2" id="KW-0333">Golgi apparatus</keyword>
<accession>A0A0X8HWB7</accession>
<evidence type="ECO:0000313" key="7">
    <source>
        <dbReference type="EMBL" id="AMD22717.1"/>
    </source>
</evidence>
<name>A0A0X8HWB7_9SACH</name>
<dbReference type="PROSITE" id="PS50913">
    <property type="entry name" value="GRIP"/>
    <property type="match status" value="1"/>
</dbReference>
<organism evidence="7 8">
    <name type="scientific">Eremothecium sinecaudum</name>
    <dbReference type="NCBI Taxonomy" id="45286"/>
    <lineage>
        <taxon>Eukaryota</taxon>
        <taxon>Fungi</taxon>
        <taxon>Dikarya</taxon>
        <taxon>Ascomycota</taxon>
        <taxon>Saccharomycotina</taxon>
        <taxon>Saccharomycetes</taxon>
        <taxon>Saccharomycetales</taxon>
        <taxon>Saccharomycetaceae</taxon>
        <taxon>Eremothecium</taxon>
    </lineage>
</organism>
<evidence type="ECO:0000313" key="8">
    <source>
        <dbReference type="Proteomes" id="UP000243052"/>
    </source>
</evidence>
<feature type="coiled-coil region" evidence="4">
    <location>
        <begin position="225"/>
        <end position="319"/>
    </location>
</feature>
<sequence length="452" mass="51156">MGKNKKKVTKANKLPKSGDESSVAKIVDEVAHKDTSTTAPVSGDGELNAETVENSNNCDDSSEVGTKDDKTVDDLRDEIAQLRLQLENNKESGTNDEKLLKIQEERDYFESQYNTLLSRLSSMKSLFSKMKESQLELESTQEQLAEYESRNLSLKNKLESLAKENEDYKQTVSVLNSECESLSSECSKYKARADAAQTQLETTSSKHNKSVQEKTKENQMLQSKIQEMAIVIDSYKQDLSSMKEEILDYKQQLAQLQREKEQTLKSCAQLEEQLAAATTAHEHDVRTLENELKVLKEAIEKSSEEAKIHESTIADLQQKVDLMKEGVALKDQLQQECKERGLQIGKLRHEAIILNEHLTKALALIKHSNNSESVDKELISNLLISFVSIPRADPKKFEVLELISSFLNWDDDKKMQAGLINVSASDSVRGRIERKDSFVSLWADYLEKESQK</sequence>
<evidence type="ECO:0000256" key="1">
    <source>
        <dbReference type="ARBA" id="ARBA00004555"/>
    </source>
</evidence>
<dbReference type="PANTHER" id="PTHR18921:SF2">
    <property type="entry name" value="THYROID RECEPTOR-INTERACTING PROTEIN 11"/>
    <property type="match status" value="1"/>
</dbReference>
<evidence type="ECO:0000256" key="5">
    <source>
        <dbReference type="SAM" id="MobiDB-lite"/>
    </source>
</evidence>
<dbReference type="InterPro" id="IPR000237">
    <property type="entry name" value="GRIP_dom"/>
</dbReference>
<evidence type="ECO:0000256" key="3">
    <source>
        <dbReference type="ARBA" id="ARBA00023054"/>
    </source>
</evidence>
<dbReference type="Pfam" id="PF10375">
    <property type="entry name" value="GRAB"/>
    <property type="match status" value="1"/>
</dbReference>
<feature type="compositionally biased region" description="Basic and acidic residues" evidence="5">
    <location>
        <begin position="26"/>
        <end position="35"/>
    </location>
</feature>
<dbReference type="GO" id="GO:0005794">
    <property type="term" value="C:Golgi apparatus"/>
    <property type="evidence" value="ECO:0007669"/>
    <property type="project" value="UniProtKB-SubCell"/>
</dbReference>
<dbReference type="GO" id="GO:0006888">
    <property type="term" value="P:endoplasmic reticulum to Golgi vesicle-mediated transport"/>
    <property type="evidence" value="ECO:0007669"/>
    <property type="project" value="TreeGrafter"/>
</dbReference>
<reference evidence="7 8" key="1">
    <citation type="submission" date="2016-01" db="EMBL/GenBank/DDBJ databases">
        <title>Genome sequence of the yeast Holleya sinecauda.</title>
        <authorList>
            <person name="Dietrich F.S."/>
        </authorList>
    </citation>
    <scope>NUCLEOTIDE SEQUENCE [LARGE SCALE GENOMIC DNA]</scope>
    <source>
        <strain evidence="7 8">ATCC 58844</strain>
    </source>
</reference>
<evidence type="ECO:0000256" key="2">
    <source>
        <dbReference type="ARBA" id="ARBA00023034"/>
    </source>
</evidence>
<feature type="region of interest" description="Disordered" evidence="5">
    <location>
        <begin position="198"/>
        <end position="217"/>
    </location>
</feature>
<dbReference type="PANTHER" id="PTHR18921">
    <property type="entry name" value="MYOSIN HEAVY CHAIN - RELATED"/>
    <property type="match status" value="1"/>
</dbReference>
<feature type="compositionally biased region" description="Basic residues" evidence="5">
    <location>
        <begin position="1"/>
        <end position="10"/>
    </location>
</feature>
<protein>
    <submittedName>
        <fullName evidence="7">HHL053Wp</fullName>
    </submittedName>
</protein>
<feature type="region of interest" description="Disordered" evidence="5">
    <location>
        <begin position="1"/>
        <end position="71"/>
    </location>
</feature>
<dbReference type="GeneID" id="28726079"/>
<dbReference type="Proteomes" id="UP000243052">
    <property type="component" value="Chromosome viii"/>
</dbReference>
<comment type="subcellular location">
    <subcellularLocation>
        <location evidence="1">Golgi apparatus</location>
    </subcellularLocation>
</comment>
<evidence type="ECO:0000256" key="4">
    <source>
        <dbReference type="SAM" id="Coils"/>
    </source>
</evidence>
<dbReference type="AlphaFoldDB" id="A0A0X8HWB7"/>
<evidence type="ECO:0000259" key="6">
    <source>
        <dbReference type="PROSITE" id="PS50913"/>
    </source>
</evidence>
<dbReference type="EMBL" id="CP014248">
    <property type="protein sequence ID" value="AMD22717.1"/>
    <property type="molecule type" value="Genomic_DNA"/>
</dbReference>
<dbReference type="InterPro" id="IPR019459">
    <property type="entry name" value="GRAB"/>
</dbReference>
<dbReference type="RefSeq" id="XP_017989713.1">
    <property type="nucleotide sequence ID" value="XM_018134015.1"/>
</dbReference>
<dbReference type="STRING" id="45286.A0A0X8HWB7"/>
<dbReference type="GO" id="GO:0007030">
    <property type="term" value="P:Golgi organization"/>
    <property type="evidence" value="ECO:0007669"/>
    <property type="project" value="TreeGrafter"/>
</dbReference>
<dbReference type="GO" id="GO:0031267">
    <property type="term" value="F:small GTPase binding"/>
    <property type="evidence" value="ECO:0007669"/>
    <property type="project" value="TreeGrafter"/>
</dbReference>
<gene>
    <name evidence="7" type="ORF">AW171_hschr84769</name>
</gene>
<proteinExistence type="predicted"/>
<feature type="domain" description="GRIP" evidence="6">
    <location>
        <begin position="369"/>
        <end position="420"/>
    </location>
</feature>
<dbReference type="OrthoDB" id="425925at2759"/>
<keyword evidence="3 4" id="KW-0175">Coiled coil</keyword>
<keyword evidence="8" id="KW-1185">Reference proteome</keyword>
<dbReference type="Gene3D" id="1.10.287.1490">
    <property type="match status" value="1"/>
</dbReference>
<dbReference type="SUPFAM" id="SSF57997">
    <property type="entry name" value="Tropomyosin"/>
    <property type="match status" value="1"/>
</dbReference>